<protein>
    <submittedName>
        <fullName evidence="2">Uncharacterized protein</fullName>
    </submittedName>
</protein>
<dbReference type="EMBL" id="QUSY01002972">
    <property type="protein sequence ID" value="RHY19245.1"/>
    <property type="molecule type" value="Genomic_DNA"/>
</dbReference>
<feature type="region of interest" description="Disordered" evidence="1">
    <location>
        <begin position="63"/>
        <end position="86"/>
    </location>
</feature>
<proteinExistence type="predicted"/>
<name>A0A3R6Y0B8_9STRA</name>
<evidence type="ECO:0000313" key="2">
    <source>
        <dbReference type="EMBL" id="RHY19245.1"/>
    </source>
</evidence>
<gene>
    <name evidence="2" type="ORF">DYB32_010261</name>
</gene>
<dbReference type="VEuPathDB" id="FungiDB:H310_12651"/>
<feature type="non-terminal residue" evidence="2">
    <location>
        <position position="1"/>
    </location>
</feature>
<evidence type="ECO:0000256" key="1">
    <source>
        <dbReference type="SAM" id="MobiDB-lite"/>
    </source>
</evidence>
<keyword evidence="3" id="KW-1185">Reference proteome</keyword>
<feature type="compositionally biased region" description="Polar residues" evidence="1">
    <location>
        <begin position="68"/>
        <end position="77"/>
    </location>
</feature>
<dbReference type="Proteomes" id="UP000285060">
    <property type="component" value="Unassembled WGS sequence"/>
</dbReference>
<organism evidence="2 3">
    <name type="scientific">Aphanomyces invadans</name>
    <dbReference type="NCBI Taxonomy" id="157072"/>
    <lineage>
        <taxon>Eukaryota</taxon>
        <taxon>Sar</taxon>
        <taxon>Stramenopiles</taxon>
        <taxon>Oomycota</taxon>
        <taxon>Saprolegniomycetes</taxon>
        <taxon>Saprolegniales</taxon>
        <taxon>Verrucalvaceae</taxon>
        <taxon>Aphanomyces</taxon>
    </lineage>
</organism>
<comment type="caution">
    <text evidence="2">The sequence shown here is derived from an EMBL/GenBank/DDBJ whole genome shotgun (WGS) entry which is preliminary data.</text>
</comment>
<feature type="region of interest" description="Disordered" evidence="1">
    <location>
        <begin position="26"/>
        <end position="45"/>
    </location>
</feature>
<accession>A0A3R6Y0B8</accession>
<dbReference type="AlphaFoldDB" id="A0A3R6Y0B8"/>
<sequence length="86" mass="9504">QRQHQMVTADDDTDLFLHTLAAKAKQKNARTTTVEDAAAPGNPDPFQFPLDAWLDVEQEILFEPSPSPTHNGSSMTTVRVERALSV</sequence>
<evidence type="ECO:0000313" key="3">
    <source>
        <dbReference type="Proteomes" id="UP000285060"/>
    </source>
</evidence>
<reference evidence="2 3" key="1">
    <citation type="submission" date="2018-08" db="EMBL/GenBank/DDBJ databases">
        <title>Aphanomyces genome sequencing and annotation.</title>
        <authorList>
            <person name="Minardi D."/>
            <person name="Oidtmann B."/>
            <person name="Van Der Giezen M."/>
            <person name="Studholme D.J."/>
        </authorList>
    </citation>
    <scope>NUCLEOTIDE SEQUENCE [LARGE SCALE GENOMIC DNA]</scope>
    <source>
        <strain evidence="2 3">NJM0002</strain>
    </source>
</reference>